<name>A0A0M3IHX1_ASCLU</name>
<dbReference type="InterPro" id="IPR017452">
    <property type="entry name" value="GPCR_Rhodpsn_7TM"/>
</dbReference>
<feature type="transmembrane region" description="Helical" evidence="10">
    <location>
        <begin position="6"/>
        <end position="24"/>
    </location>
</feature>
<feature type="domain" description="G-protein coupled receptors family 1 profile" evidence="11">
    <location>
        <begin position="1"/>
        <end position="56"/>
    </location>
</feature>
<dbReference type="GO" id="GO:0005886">
    <property type="term" value="C:plasma membrane"/>
    <property type="evidence" value="ECO:0007669"/>
    <property type="project" value="UniProtKB-SubCell"/>
</dbReference>
<dbReference type="Proteomes" id="UP000036681">
    <property type="component" value="Unplaced"/>
</dbReference>
<proteinExistence type="predicted"/>
<evidence type="ECO:0000256" key="5">
    <source>
        <dbReference type="ARBA" id="ARBA00023040"/>
    </source>
</evidence>
<dbReference type="AlphaFoldDB" id="A0A0M3IHX1"/>
<organism evidence="12 13">
    <name type="scientific">Ascaris lumbricoides</name>
    <name type="common">Giant roundworm</name>
    <dbReference type="NCBI Taxonomy" id="6252"/>
    <lineage>
        <taxon>Eukaryota</taxon>
        <taxon>Metazoa</taxon>
        <taxon>Ecdysozoa</taxon>
        <taxon>Nematoda</taxon>
        <taxon>Chromadorea</taxon>
        <taxon>Rhabditida</taxon>
        <taxon>Spirurina</taxon>
        <taxon>Ascaridomorpha</taxon>
        <taxon>Ascaridoidea</taxon>
        <taxon>Ascarididae</taxon>
        <taxon>Ascaris</taxon>
    </lineage>
</organism>
<keyword evidence="5" id="KW-0297">G-protein coupled receptor</keyword>
<dbReference type="CDD" id="cd00637">
    <property type="entry name" value="7tm_classA_rhodopsin-like"/>
    <property type="match status" value="1"/>
</dbReference>
<dbReference type="PANTHER" id="PTHR24246:SF27">
    <property type="entry name" value="ADENOSINE RECEPTOR, ISOFORM A"/>
    <property type="match status" value="1"/>
</dbReference>
<accession>A0A0M3IHX1</accession>
<feature type="transmembrane region" description="Helical" evidence="10">
    <location>
        <begin position="110"/>
        <end position="131"/>
    </location>
</feature>
<dbReference type="InterPro" id="IPR000276">
    <property type="entry name" value="GPCR_Rhodpsn"/>
</dbReference>
<evidence type="ECO:0000256" key="1">
    <source>
        <dbReference type="ARBA" id="ARBA00004651"/>
    </source>
</evidence>
<comment type="subcellular location">
    <subcellularLocation>
        <location evidence="1">Cell membrane</location>
        <topology evidence="1">Multi-pass membrane protein</topology>
    </subcellularLocation>
</comment>
<evidence type="ECO:0000256" key="10">
    <source>
        <dbReference type="SAM" id="Phobius"/>
    </source>
</evidence>
<keyword evidence="7" id="KW-0675">Receptor</keyword>
<dbReference type="GO" id="GO:0004930">
    <property type="term" value="F:G protein-coupled receptor activity"/>
    <property type="evidence" value="ECO:0007669"/>
    <property type="project" value="UniProtKB-KW"/>
</dbReference>
<dbReference type="PROSITE" id="PS50262">
    <property type="entry name" value="G_PROTEIN_RECEP_F1_2"/>
    <property type="match status" value="1"/>
</dbReference>
<keyword evidence="2" id="KW-1003">Cell membrane</keyword>
<evidence type="ECO:0000256" key="6">
    <source>
        <dbReference type="ARBA" id="ARBA00023136"/>
    </source>
</evidence>
<keyword evidence="4 10" id="KW-1133">Transmembrane helix</keyword>
<dbReference type="WBParaSite" id="ALUE_0001807301-mRNA-1">
    <property type="protein sequence ID" value="ALUE_0001807301-mRNA-1"/>
    <property type="gene ID" value="ALUE_0001807301"/>
</dbReference>
<dbReference type="PANTHER" id="PTHR24246">
    <property type="entry name" value="OLFACTORY RECEPTOR AND ADENOSINE RECEPTOR"/>
    <property type="match status" value="1"/>
</dbReference>
<keyword evidence="3 10" id="KW-0812">Transmembrane</keyword>
<keyword evidence="8" id="KW-0325">Glycoprotein</keyword>
<evidence type="ECO:0000256" key="4">
    <source>
        <dbReference type="ARBA" id="ARBA00022989"/>
    </source>
</evidence>
<evidence type="ECO:0000256" key="7">
    <source>
        <dbReference type="ARBA" id="ARBA00023170"/>
    </source>
</evidence>
<dbReference type="PROSITE" id="PS00237">
    <property type="entry name" value="G_PROTEIN_RECEP_F1_1"/>
    <property type="match status" value="1"/>
</dbReference>
<evidence type="ECO:0000256" key="8">
    <source>
        <dbReference type="ARBA" id="ARBA00023180"/>
    </source>
</evidence>
<keyword evidence="6 10" id="KW-0472">Membrane</keyword>
<dbReference type="SMART" id="SM01381">
    <property type="entry name" value="7TM_GPCR_Srsx"/>
    <property type="match status" value="1"/>
</dbReference>
<evidence type="ECO:0000313" key="13">
    <source>
        <dbReference type="WBParaSite" id="ALUE_0001807301-mRNA-1"/>
    </source>
</evidence>
<sequence>MAVGTLSIFSIHLSQIAMLCIAIERFICVKFPIQYRKLNVGRCSLAYFVFSIVWAVFGTAAMFIGFPYGDRVRHCSTGIYSCVIMLVHWRNASAPTNTTSKTERNLMATLSAVVLAYFFLWCLPHWAYFGAVVTGLPQGVLGAILYAAIAANSIHSSLNFIIYMCIHKEFRKHFFMLFPFSCCAKMHTPLRKMNTCNLRRIGNQSDQLEAIPEPLFHVSSSRHVLAKFSGQTTGSREPQILVNDRAYRTVSSKLVLEA</sequence>
<evidence type="ECO:0000256" key="2">
    <source>
        <dbReference type="ARBA" id="ARBA00022475"/>
    </source>
</evidence>
<dbReference type="Gene3D" id="1.20.1070.10">
    <property type="entry name" value="Rhodopsin 7-helix transmembrane proteins"/>
    <property type="match status" value="2"/>
</dbReference>
<dbReference type="SUPFAM" id="SSF81321">
    <property type="entry name" value="Family A G protein-coupled receptor-like"/>
    <property type="match status" value="1"/>
</dbReference>
<evidence type="ECO:0000256" key="3">
    <source>
        <dbReference type="ARBA" id="ARBA00022692"/>
    </source>
</evidence>
<dbReference type="InterPro" id="IPR019424">
    <property type="entry name" value="7TM_GPCR_Srsx"/>
</dbReference>
<reference evidence="13" key="1">
    <citation type="submission" date="2017-02" db="UniProtKB">
        <authorList>
            <consortium name="WormBaseParasite"/>
        </authorList>
    </citation>
    <scope>IDENTIFICATION</scope>
</reference>
<feature type="transmembrane region" description="Helical" evidence="10">
    <location>
        <begin position="143"/>
        <end position="166"/>
    </location>
</feature>
<evidence type="ECO:0000259" key="11">
    <source>
        <dbReference type="PROSITE" id="PS50262"/>
    </source>
</evidence>
<keyword evidence="12" id="KW-1185">Reference proteome</keyword>
<evidence type="ECO:0000256" key="9">
    <source>
        <dbReference type="ARBA" id="ARBA00023224"/>
    </source>
</evidence>
<evidence type="ECO:0000313" key="12">
    <source>
        <dbReference type="Proteomes" id="UP000036681"/>
    </source>
</evidence>
<protein>
    <submittedName>
        <fullName evidence="13">G_PROTEIN_RECEP_F1_2 domain-containing protein</fullName>
    </submittedName>
</protein>
<feature type="transmembrane region" description="Helical" evidence="10">
    <location>
        <begin position="45"/>
        <end position="65"/>
    </location>
</feature>
<keyword evidence="9" id="KW-0807">Transducer</keyword>
<dbReference type="Pfam" id="PF10320">
    <property type="entry name" value="7TM_GPCR_Srsx"/>
    <property type="match status" value="1"/>
</dbReference>